<reference evidence="2 3" key="1">
    <citation type="submission" date="2019-05" db="EMBL/GenBank/DDBJ databases">
        <authorList>
            <person name="Qu J.-H."/>
        </authorList>
    </citation>
    <scope>NUCLEOTIDE SEQUENCE [LARGE SCALE GENOMIC DNA]</scope>
    <source>
        <strain evidence="2 3">T17</strain>
    </source>
</reference>
<dbReference type="Proteomes" id="UP000306402">
    <property type="component" value="Unassembled WGS sequence"/>
</dbReference>
<dbReference type="PANTHER" id="PTHR12526">
    <property type="entry name" value="GLYCOSYLTRANSFERASE"/>
    <property type="match status" value="1"/>
</dbReference>
<keyword evidence="3" id="KW-1185">Reference proteome</keyword>
<dbReference type="EMBL" id="VCEJ01000002">
    <property type="protein sequence ID" value="TLV02595.1"/>
    <property type="molecule type" value="Genomic_DNA"/>
</dbReference>
<accession>A0A5R9L2R8</accession>
<dbReference type="Pfam" id="PF13524">
    <property type="entry name" value="Glyco_trans_1_2"/>
    <property type="match status" value="1"/>
</dbReference>
<dbReference type="OrthoDB" id="9816564at2"/>
<evidence type="ECO:0000313" key="2">
    <source>
        <dbReference type="EMBL" id="TLV02595.1"/>
    </source>
</evidence>
<proteinExistence type="predicted"/>
<sequence>MELKGQQIIVFGLPRFDAKIESTNYTIAKMLARENQVYYLEHPHTIKDYLNSKGSPERERRDDYFPLMNTDVMDTDNPNFKVIIPPVLLSINFLPEGALFRFALKFNEFLLRTKLRRVISRYKIKDFIFINSFNFHYPDVAEGLRPKLTAYHCVDPIIVPFDARHGAVSENVLLRKSDIVFCTSRQLYVQSKKLNPNTFFVPNAADITHSQKALNEKLPLAAVLANIPKPVIGYFGNIERRMDYVMLEAVIKLNPDKSFVFVGPSDKSYIPEWFFSAKNVFFTGSVPYSEMPAVIKGFDVALLPFKKDEVSATIFPLKLFEYLGAGKPLVSINFNDDLKEFTGDTVPYCGDPESFSKAISDALNHDTEAKRKERIRVAADNTWEKRVEQIADLLAQALANKK</sequence>
<dbReference type="GO" id="GO:0016740">
    <property type="term" value="F:transferase activity"/>
    <property type="evidence" value="ECO:0007669"/>
    <property type="project" value="UniProtKB-KW"/>
</dbReference>
<organism evidence="2 3">
    <name type="scientific">Dyadobacter luticola</name>
    <dbReference type="NCBI Taxonomy" id="1979387"/>
    <lineage>
        <taxon>Bacteria</taxon>
        <taxon>Pseudomonadati</taxon>
        <taxon>Bacteroidota</taxon>
        <taxon>Cytophagia</taxon>
        <taxon>Cytophagales</taxon>
        <taxon>Spirosomataceae</taxon>
        <taxon>Dyadobacter</taxon>
    </lineage>
</organism>
<keyword evidence="2" id="KW-0808">Transferase</keyword>
<dbReference type="SUPFAM" id="SSF53756">
    <property type="entry name" value="UDP-Glycosyltransferase/glycogen phosphorylase"/>
    <property type="match status" value="1"/>
</dbReference>
<dbReference type="RefSeq" id="WP_138363806.1">
    <property type="nucleotide sequence ID" value="NZ_VCEJ01000002.1"/>
</dbReference>
<evidence type="ECO:0000259" key="1">
    <source>
        <dbReference type="Pfam" id="PF13524"/>
    </source>
</evidence>
<evidence type="ECO:0000313" key="3">
    <source>
        <dbReference type="Proteomes" id="UP000306402"/>
    </source>
</evidence>
<comment type="caution">
    <text evidence="2">The sequence shown here is derived from an EMBL/GenBank/DDBJ whole genome shotgun (WGS) entry which is preliminary data.</text>
</comment>
<dbReference type="Gene3D" id="3.40.50.2000">
    <property type="entry name" value="Glycogen Phosphorylase B"/>
    <property type="match status" value="1"/>
</dbReference>
<dbReference type="AlphaFoldDB" id="A0A5R9L2R8"/>
<gene>
    <name evidence="2" type="ORF">FEN17_02945</name>
</gene>
<dbReference type="InterPro" id="IPR055259">
    <property type="entry name" value="YkvP/CgeB_Glyco_trans-like"/>
</dbReference>
<feature type="domain" description="Spore protein YkvP/CgeB glycosyl transferase-like" evidence="1">
    <location>
        <begin position="246"/>
        <end position="391"/>
    </location>
</feature>
<protein>
    <submittedName>
        <fullName evidence="2">Glycosyltransferase family 1 protein</fullName>
    </submittedName>
</protein>
<name>A0A5R9L2R8_9BACT</name>
<dbReference type="PANTHER" id="PTHR12526:SF630">
    <property type="entry name" value="GLYCOSYLTRANSFERASE"/>
    <property type="match status" value="1"/>
</dbReference>